<accession>A0A8J5ZAG6</accession>
<protein>
    <submittedName>
        <fullName evidence="1">Uncharacterized protein</fullName>
    </submittedName>
</protein>
<comment type="caution">
    <text evidence="1">The sequence shown here is derived from an EMBL/GenBank/DDBJ whole genome shotgun (WGS) entry which is preliminary data.</text>
</comment>
<keyword evidence="2" id="KW-1185">Reference proteome</keyword>
<gene>
    <name evidence="1" type="ORF">CXB51_001052</name>
</gene>
<organism evidence="1 2">
    <name type="scientific">Gossypium anomalum</name>
    <dbReference type="NCBI Taxonomy" id="47600"/>
    <lineage>
        <taxon>Eukaryota</taxon>
        <taxon>Viridiplantae</taxon>
        <taxon>Streptophyta</taxon>
        <taxon>Embryophyta</taxon>
        <taxon>Tracheophyta</taxon>
        <taxon>Spermatophyta</taxon>
        <taxon>Magnoliopsida</taxon>
        <taxon>eudicotyledons</taxon>
        <taxon>Gunneridae</taxon>
        <taxon>Pentapetalae</taxon>
        <taxon>rosids</taxon>
        <taxon>malvids</taxon>
        <taxon>Malvales</taxon>
        <taxon>Malvaceae</taxon>
        <taxon>Malvoideae</taxon>
        <taxon>Gossypium</taxon>
    </lineage>
</organism>
<dbReference type="Proteomes" id="UP000701853">
    <property type="component" value="Chromosome 1"/>
</dbReference>
<dbReference type="EMBL" id="JAHUZN010000001">
    <property type="protein sequence ID" value="KAG8503231.1"/>
    <property type="molecule type" value="Genomic_DNA"/>
</dbReference>
<dbReference type="AlphaFoldDB" id="A0A8J5ZAG6"/>
<reference evidence="1 2" key="1">
    <citation type="journal article" date="2021" name="bioRxiv">
        <title>The Gossypium anomalum genome as a resource for cotton improvement and evolutionary analysis of hybrid incompatibility.</title>
        <authorList>
            <person name="Grover C.E."/>
            <person name="Yuan D."/>
            <person name="Arick M.A."/>
            <person name="Miller E.R."/>
            <person name="Hu G."/>
            <person name="Peterson D.G."/>
            <person name="Wendel J.F."/>
            <person name="Udall J.A."/>
        </authorList>
    </citation>
    <scope>NUCLEOTIDE SEQUENCE [LARGE SCALE GENOMIC DNA]</scope>
    <source>
        <strain evidence="1">JFW-Udall</strain>
        <tissue evidence="1">Leaf</tissue>
    </source>
</reference>
<sequence length="82" mass="9072">MEKIKIQMESLGPSRRPCFIKEDDGLASIVDMDVGYSGSHYQTVNQNGFLSRPLCYSRKSCLRNLSSFSSSSFGLVSSSRLA</sequence>
<dbReference type="OrthoDB" id="1916924at2759"/>
<proteinExistence type="predicted"/>
<evidence type="ECO:0000313" key="2">
    <source>
        <dbReference type="Proteomes" id="UP000701853"/>
    </source>
</evidence>
<name>A0A8J5ZAG6_9ROSI</name>
<evidence type="ECO:0000313" key="1">
    <source>
        <dbReference type="EMBL" id="KAG8503231.1"/>
    </source>
</evidence>